<sequence>MSSVNTAVKALLHTSLGTGLISIPFFYKNNGIILSIVLLSFSYLMSTTGLILQCQLSNWLPTLTSKRKLSFKSIGDLLFDDKSNKIVLFDIAIAIKCFGVSISYLIVIGDLMPQILKYFTSKIDINRSIFISFSLFCIIMPLCFIKKISSLKKFSMIALISVVYLCFMIIINAFVYKENDQKGHIYWTKPKKSYKDINFLTSFPISVFAFTCQHNTFSIFNELKAPNFSNFSKIVVKAMSFALIIYLTVGTLGYVTFGDNVESNIIKMYEMNNFFNVLGRFCIVVLVTLAYPLQMYPCRLSIFNIYNHFQNKKAFNSLTETDTNESITLLNEEELNLEQQANSSHLEIPDLQFKVITMSIIVAGFFIAISLTNLGLVLGFIGGTGSTLIAFILPGLFSYLLFSKIESDPNFIENVLIKNTNIKDYKEEIAQIGSIRQWKLLSIGLIAYGVCIMVFANIGIIYKMLH</sequence>
<feature type="transmembrane region" description="Helical" evidence="9">
    <location>
        <begin position="353"/>
        <end position="371"/>
    </location>
</feature>
<protein>
    <submittedName>
        <fullName evidence="11">Related to Vacuolar amino acid transporter 6</fullName>
    </submittedName>
</protein>
<feature type="transmembrane region" description="Helical" evidence="9">
    <location>
        <begin position="196"/>
        <end position="213"/>
    </location>
</feature>
<feature type="transmembrane region" description="Helical" evidence="9">
    <location>
        <begin position="440"/>
        <end position="462"/>
    </location>
</feature>
<dbReference type="GO" id="GO:0090517">
    <property type="term" value="P:L-lysine transmembrane import into vacuole"/>
    <property type="evidence" value="ECO:0007669"/>
    <property type="project" value="EnsemblFungi"/>
</dbReference>
<keyword evidence="6" id="KW-0029">Amino-acid transport</keyword>
<dbReference type="GO" id="GO:0005290">
    <property type="term" value="F:L-histidine transmembrane transporter activity"/>
    <property type="evidence" value="ECO:0007669"/>
    <property type="project" value="EnsemblFungi"/>
</dbReference>
<dbReference type="GO" id="GO:0090518">
    <property type="term" value="P:L-arginine transmembrane import into vacuole"/>
    <property type="evidence" value="ECO:0007669"/>
    <property type="project" value="EnsemblFungi"/>
</dbReference>
<dbReference type="Pfam" id="PF01490">
    <property type="entry name" value="Aa_trans"/>
    <property type="match status" value="1"/>
</dbReference>
<evidence type="ECO:0000256" key="7">
    <source>
        <dbReference type="ARBA" id="ARBA00022989"/>
    </source>
</evidence>
<dbReference type="GO" id="GO:0015189">
    <property type="term" value="F:L-lysine transmembrane transporter activity"/>
    <property type="evidence" value="ECO:0007669"/>
    <property type="project" value="EnsemblFungi"/>
</dbReference>
<dbReference type="OrthoDB" id="438545at2759"/>
<evidence type="ECO:0000313" key="12">
    <source>
        <dbReference type="Proteomes" id="UP000183365"/>
    </source>
</evidence>
<dbReference type="GO" id="GO:0005302">
    <property type="term" value="F:L-tyrosine transmembrane transporter activity"/>
    <property type="evidence" value="ECO:0007669"/>
    <property type="project" value="EnsemblFungi"/>
</dbReference>
<evidence type="ECO:0000256" key="9">
    <source>
        <dbReference type="SAM" id="Phobius"/>
    </source>
</evidence>
<dbReference type="GO" id="GO:0090516">
    <property type="term" value="P:L-serine transmembrane import into vacuole"/>
    <property type="evidence" value="ECO:0007669"/>
    <property type="project" value="EnsemblFungi"/>
</dbReference>
<dbReference type="PANTHER" id="PTHR22950">
    <property type="entry name" value="AMINO ACID TRANSPORTER"/>
    <property type="match status" value="1"/>
</dbReference>
<feature type="transmembrane region" description="Helical" evidence="9">
    <location>
        <begin position="87"/>
        <end position="108"/>
    </location>
</feature>
<evidence type="ECO:0000313" key="11">
    <source>
        <dbReference type="EMBL" id="SGZ39054.1"/>
    </source>
</evidence>
<keyword evidence="4" id="KW-0926">Vacuole</keyword>
<keyword evidence="3" id="KW-0813">Transport</keyword>
<dbReference type="GO" id="GO:0090515">
    <property type="term" value="P:L-glutamate transmembrane import into vacuole"/>
    <property type="evidence" value="ECO:0007669"/>
    <property type="project" value="EnsemblFungi"/>
</dbReference>
<dbReference type="Proteomes" id="UP000183365">
    <property type="component" value="Unassembled WGS sequence"/>
</dbReference>
<evidence type="ECO:0000256" key="2">
    <source>
        <dbReference type="ARBA" id="ARBA00008066"/>
    </source>
</evidence>
<feature type="transmembrane region" description="Helical" evidence="9">
    <location>
        <begin position="32"/>
        <end position="52"/>
    </location>
</feature>
<evidence type="ECO:0000256" key="4">
    <source>
        <dbReference type="ARBA" id="ARBA00022554"/>
    </source>
</evidence>
<feature type="transmembrane region" description="Helical" evidence="9">
    <location>
        <begin position="7"/>
        <end position="26"/>
    </location>
</feature>
<feature type="transmembrane region" description="Helical" evidence="9">
    <location>
        <begin position="128"/>
        <end position="145"/>
    </location>
</feature>
<dbReference type="GO" id="GO:0005313">
    <property type="term" value="F:L-glutamate transmembrane transporter activity"/>
    <property type="evidence" value="ECO:0007669"/>
    <property type="project" value="EnsemblFungi"/>
</dbReference>
<dbReference type="GO" id="GO:0000329">
    <property type="term" value="C:fungal-type vacuole membrane"/>
    <property type="evidence" value="ECO:0007669"/>
    <property type="project" value="EnsemblFungi"/>
</dbReference>
<evidence type="ECO:0000259" key="10">
    <source>
        <dbReference type="Pfam" id="PF01490"/>
    </source>
</evidence>
<proteinExistence type="inferred from homology"/>
<dbReference type="GO" id="GO:0015194">
    <property type="term" value="F:L-serine transmembrane transporter activity"/>
    <property type="evidence" value="ECO:0007669"/>
    <property type="project" value="EnsemblFungi"/>
</dbReference>
<keyword evidence="12" id="KW-1185">Reference proteome</keyword>
<evidence type="ECO:0000256" key="6">
    <source>
        <dbReference type="ARBA" id="ARBA00022970"/>
    </source>
</evidence>
<dbReference type="AlphaFoldDB" id="A0A1L0FHJ7"/>
<feature type="transmembrane region" description="Helical" evidence="9">
    <location>
        <begin position="274"/>
        <end position="293"/>
    </location>
</feature>
<gene>
    <name evidence="11" type="ORF">HGUI_01254</name>
</gene>
<dbReference type="GO" id="GO:0090514">
    <property type="term" value="P:L-tyrosine transmembrane import into vacuole"/>
    <property type="evidence" value="ECO:0007669"/>
    <property type="project" value="EnsemblFungi"/>
</dbReference>
<name>A0A1L0FHJ7_9ASCO</name>
<keyword evidence="5 9" id="KW-0812">Transmembrane</keyword>
<feature type="transmembrane region" description="Helical" evidence="9">
    <location>
        <begin position="377"/>
        <end position="402"/>
    </location>
</feature>
<comment type="subcellular location">
    <subcellularLocation>
        <location evidence="1">Vacuole membrane</location>
        <topology evidence="1">Multi-pass membrane protein</topology>
    </subcellularLocation>
</comment>
<keyword evidence="7 9" id="KW-1133">Transmembrane helix</keyword>
<comment type="similarity">
    <text evidence="2">Belongs to the amino acid/polyamine transporter 2 family.</text>
</comment>
<evidence type="ECO:0000256" key="1">
    <source>
        <dbReference type="ARBA" id="ARBA00004128"/>
    </source>
</evidence>
<reference evidence="12" key="1">
    <citation type="submission" date="2016-11" db="EMBL/GenBank/DDBJ databases">
        <authorList>
            <person name="Guldener U."/>
        </authorList>
    </citation>
    <scope>NUCLEOTIDE SEQUENCE [LARGE SCALE GENOMIC DNA]</scope>
</reference>
<feature type="transmembrane region" description="Helical" evidence="9">
    <location>
        <begin position="234"/>
        <end position="254"/>
    </location>
</feature>
<dbReference type="EMBL" id="FQNF01000016">
    <property type="protein sequence ID" value="SGZ39054.1"/>
    <property type="molecule type" value="Genomic_DNA"/>
</dbReference>
<dbReference type="PANTHER" id="PTHR22950:SF678">
    <property type="entry name" value="VACUOLAR AMINO ACID TRANSPORTER 5-RELATED"/>
    <property type="match status" value="1"/>
</dbReference>
<accession>A0A1L0FHJ7</accession>
<evidence type="ECO:0000256" key="8">
    <source>
        <dbReference type="ARBA" id="ARBA00023136"/>
    </source>
</evidence>
<dbReference type="VEuPathDB" id="FungiDB:HGUI_01254"/>
<evidence type="ECO:0000256" key="3">
    <source>
        <dbReference type="ARBA" id="ARBA00022448"/>
    </source>
</evidence>
<organism evidence="11 12">
    <name type="scientific">Hanseniaspora guilliermondii</name>
    <dbReference type="NCBI Taxonomy" id="56406"/>
    <lineage>
        <taxon>Eukaryota</taxon>
        <taxon>Fungi</taxon>
        <taxon>Dikarya</taxon>
        <taxon>Ascomycota</taxon>
        <taxon>Saccharomycotina</taxon>
        <taxon>Saccharomycetes</taxon>
        <taxon>Saccharomycodales</taxon>
        <taxon>Saccharomycodaceae</taxon>
        <taxon>Hanseniaspora</taxon>
    </lineage>
</organism>
<feature type="domain" description="Amino acid transporter transmembrane" evidence="10">
    <location>
        <begin position="2"/>
        <end position="404"/>
    </location>
</feature>
<dbReference type="GO" id="GO:0090513">
    <property type="term" value="P:L-histidine transmembrane import into vacuole"/>
    <property type="evidence" value="ECO:0007669"/>
    <property type="project" value="EnsemblFungi"/>
</dbReference>
<keyword evidence="8 9" id="KW-0472">Membrane</keyword>
<evidence type="ECO:0000256" key="5">
    <source>
        <dbReference type="ARBA" id="ARBA00022692"/>
    </source>
</evidence>
<feature type="transmembrane region" description="Helical" evidence="9">
    <location>
        <begin position="157"/>
        <end position="176"/>
    </location>
</feature>
<dbReference type="GO" id="GO:0061459">
    <property type="term" value="F:L-arginine transmembrane transporter activity"/>
    <property type="evidence" value="ECO:0007669"/>
    <property type="project" value="EnsemblFungi"/>
</dbReference>
<dbReference type="InterPro" id="IPR013057">
    <property type="entry name" value="AA_transpt_TM"/>
</dbReference>